<dbReference type="Proteomes" id="UP000325395">
    <property type="component" value="Unassembled WGS sequence"/>
</dbReference>
<organism evidence="1 2">
    <name type="scientific">Aspergillus pseudocaelatus</name>
    <dbReference type="NCBI Taxonomy" id="1825620"/>
    <lineage>
        <taxon>Eukaryota</taxon>
        <taxon>Fungi</taxon>
        <taxon>Dikarya</taxon>
        <taxon>Ascomycota</taxon>
        <taxon>Pezizomycotina</taxon>
        <taxon>Eurotiomycetes</taxon>
        <taxon>Eurotiomycetidae</taxon>
        <taxon>Eurotiales</taxon>
        <taxon>Aspergillaceae</taxon>
        <taxon>Aspergillus</taxon>
        <taxon>Aspergillus subgen. Circumdati</taxon>
    </lineage>
</organism>
<evidence type="ECO:0000313" key="1">
    <source>
        <dbReference type="EMBL" id="KAE8421765.1"/>
    </source>
</evidence>
<sequence>MALYTLIQYSTLALMADVCDPDASNSPFKSTHLFVNIIPQGLVYFLFNHSVDPPSF</sequence>
<protein>
    <submittedName>
        <fullName evidence="1">Uncharacterized protein</fullName>
    </submittedName>
</protein>
<dbReference type="EMBL" id="ML735698">
    <property type="protein sequence ID" value="KAE8421765.1"/>
    <property type="molecule type" value="Genomic_DNA"/>
</dbReference>
<name>A0ABQ6WXH2_9EURO</name>
<evidence type="ECO:0000313" key="2">
    <source>
        <dbReference type="Proteomes" id="UP000325395"/>
    </source>
</evidence>
<reference evidence="1 2" key="1">
    <citation type="submission" date="2019-04" db="EMBL/GenBank/DDBJ databases">
        <authorList>
            <consortium name="DOE Joint Genome Institute"/>
            <person name="Mondo S."/>
            <person name="Kjaerbolling I."/>
            <person name="Vesth T."/>
            <person name="Frisvad J.C."/>
            <person name="Nybo J.L."/>
            <person name="Theobald S."/>
            <person name="Kildgaard S."/>
            <person name="Isbrandt T."/>
            <person name="Kuo A."/>
            <person name="Sato A."/>
            <person name="Lyhne E.K."/>
            <person name="Kogle M.E."/>
            <person name="Wiebenga A."/>
            <person name="Kun R.S."/>
            <person name="Lubbers R.J."/>
            <person name="Makela M.R."/>
            <person name="Barry K."/>
            <person name="Chovatia M."/>
            <person name="Clum A."/>
            <person name="Daum C."/>
            <person name="Haridas S."/>
            <person name="He G."/>
            <person name="LaButti K."/>
            <person name="Lipzen A."/>
            <person name="Riley R."/>
            <person name="Salamov A."/>
            <person name="Simmons B.A."/>
            <person name="Magnuson J.K."/>
            <person name="Henrissat B."/>
            <person name="Mortensen U.H."/>
            <person name="Larsen T.O."/>
            <person name="Devries R.P."/>
            <person name="Grigoriev I.V."/>
            <person name="Machida M."/>
            <person name="Baker S.E."/>
            <person name="Andersen M.R."/>
            <person name="Cantor M.N."/>
            <person name="Hua S.X."/>
        </authorList>
    </citation>
    <scope>NUCLEOTIDE SEQUENCE [LARGE SCALE GENOMIC DNA]</scope>
    <source>
        <strain evidence="1 2">CBS 117616</strain>
    </source>
</reference>
<accession>A0ABQ6WXH2</accession>
<proteinExistence type="predicted"/>
<gene>
    <name evidence="1" type="ORF">BDV36DRAFT_246682</name>
</gene>
<keyword evidence="2" id="KW-1185">Reference proteome</keyword>